<evidence type="ECO:0000256" key="4">
    <source>
        <dbReference type="SAM" id="MobiDB-lite"/>
    </source>
</evidence>
<dbReference type="PROSITE" id="PS00012">
    <property type="entry name" value="PHOSPHOPANTETHEINE"/>
    <property type="match status" value="1"/>
</dbReference>
<dbReference type="PANTHER" id="PTHR45527">
    <property type="entry name" value="NONRIBOSOMAL PEPTIDE SYNTHETASE"/>
    <property type="match status" value="1"/>
</dbReference>
<evidence type="ECO:0000259" key="5">
    <source>
        <dbReference type="PROSITE" id="PS50075"/>
    </source>
</evidence>
<dbReference type="Proteomes" id="UP000187486">
    <property type="component" value="Unassembled WGS sequence"/>
</dbReference>
<comment type="cofactor">
    <cofactor evidence="1">
        <name>pantetheine 4'-phosphate</name>
        <dbReference type="ChEBI" id="CHEBI:47942"/>
    </cofactor>
</comment>
<keyword evidence="7" id="KW-1185">Reference proteome</keyword>
<evidence type="ECO:0000256" key="1">
    <source>
        <dbReference type="ARBA" id="ARBA00001957"/>
    </source>
</evidence>
<evidence type="ECO:0000313" key="7">
    <source>
        <dbReference type="Proteomes" id="UP000187486"/>
    </source>
</evidence>
<protein>
    <recommendedName>
        <fullName evidence="5">Carrier domain-containing protein</fullName>
    </recommendedName>
</protein>
<dbReference type="InterPro" id="IPR029058">
    <property type="entry name" value="AB_hydrolase_fold"/>
</dbReference>
<dbReference type="InterPro" id="IPR009081">
    <property type="entry name" value="PP-bd_ACP"/>
</dbReference>
<evidence type="ECO:0000256" key="2">
    <source>
        <dbReference type="ARBA" id="ARBA00022450"/>
    </source>
</evidence>
<dbReference type="SUPFAM" id="SSF56801">
    <property type="entry name" value="Acetyl-CoA synthetase-like"/>
    <property type="match status" value="1"/>
</dbReference>
<dbReference type="Pfam" id="PF00668">
    <property type="entry name" value="Condensation"/>
    <property type="match status" value="1"/>
</dbReference>
<gene>
    <name evidence="6" type="ORF">BS329_36160</name>
</gene>
<dbReference type="FunFam" id="1.10.1200.10:FF:000016">
    <property type="entry name" value="Non-ribosomal peptide synthase"/>
    <property type="match status" value="1"/>
</dbReference>
<dbReference type="EMBL" id="MQUQ01000025">
    <property type="protein sequence ID" value="OLZ44515.1"/>
    <property type="molecule type" value="Genomic_DNA"/>
</dbReference>
<dbReference type="GO" id="GO:0005829">
    <property type="term" value="C:cytosol"/>
    <property type="evidence" value="ECO:0007669"/>
    <property type="project" value="TreeGrafter"/>
</dbReference>
<dbReference type="Gene3D" id="3.30.559.10">
    <property type="entry name" value="Chloramphenicol acetyltransferase-like domain"/>
    <property type="match status" value="1"/>
</dbReference>
<dbReference type="InterPro" id="IPR006162">
    <property type="entry name" value="Ppantetheine_attach_site"/>
</dbReference>
<keyword evidence="2" id="KW-0596">Phosphopantetheine</keyword>
<dbReference type="OrthoDB" id="2472181at2"/>
<accession>A0A1R0KG43</accession>
<dbReference type="RefSeq" id="WP_076167384.1">
    <property type="nucleotide sequence ID" value="NZ_JBEZVB010000103.1"/>
</dbReference>
<dbReference type="Gene3D" id="3.30.559.30">
    <property type="entry name" value="Nonribosomal peptide synthetase, condensation domain"/>
    <property type="match status" value="1"/>
</dbReference>
<organism evidence="6 7">
    <name type="scientific">Amycolatopsis coloradensis</name>
    <dbReference type="NCBI Taxonomy" id="76021"/>
    <lineage>
        <taxon>Bacteria</taxon>
        <taxon>Bacillati</taxon>
        <taxon>Actinomycetota</taxon>
        <taxon>Actinomycetes</taxon>
        <taxon>Pseudonocardiales</taxon>
        <taxon>Pseudonocardiaceae</taxon>
        <taxon>Amycolatopsis</taxon>
    </lineage>
</organism>
<proteinExistence type="predicted"/>
<dbReference type="GO" id="GO:0003824">
    <property type="term" value="F:catalytic activity"/>
    <property type="evidence" value="ECO:0007669"/>
    <property type="project" value="InterPro"/>
</dbReference>
<dbReference type="STRING" id="76021.BS329_36160"/>
<dbReference type="GO" id="GO:0031177">
    <property type="term" value="F:phosphopantetheine binding"/>
    <property type="evidence" value="ECO:0007669"/>
    <property type="project" value="InterPro"/>
</dbReference>
<comment type="caution">
    <text evidence="6">The sequence shown here is derived from an EMBL/GenBank/DDBJ whole genome shotgun (WGS) entry which is preliminary data.</text>
</comment>
<dbReference type="InterPro" id="IPR023213">
    <property type="entry name" value="CAT-like_dom_sf"/>
</dbReference>
<name>A0A1R0KG43_9PSEU</name>
<dbReference type="Gene3D" id="2.30.38.10">
    <property type="entry name" value="Luciferase, Domain 3"/>
    <property type="match status" value="1"/>
</dbReference>
<dbReference type="PROSITE" id="PS50075">
    <property type="entry name" value="CARRIER"/>
    <property type="match status" value="1"/>
</dbReference>
<dbReference type="InterPro" id="IPR036736">
    <property type="entry name" value="ACP-like_sf"/>
</dbReference>
<dbReference type="Pfam" id="PF00550">
    <property type="entry name" value="PP-binding"/>
    <property type="match status" value="1"/>
</dbReference>
<sequence>MAPGSLSADQHRLLQRRLDEAGIGKAAARISRRPAGEAQSPASHAQERLYFFEQLNPDSALYVVAGTLRMRGALDVAVLRESVRVLVERHEALRTGLRVDDTGGVVQIVHPPEAVTVDVPFAQVSEDVLWDEIRLACRRPFDLAGPCLLRPMLFQVAPDDWHLVLCVHHIVVDGWSLGILAGEFALVYAALRAGTKAALPPLTTRYVDFASWHRDHVSSGALTGQLAYWRERLAGVRPLELPADTAARPDRPFSGDVVPVTVPADLVATLRRIGDDEGATLYMVLATAWAIVLARWSGRRDVVWGTAIAGRTRTELEGLVGFFVNTLALRVDVPPAPGFRELLGRVRETCVGAYANQDLPFEQLVREIRPDRDGFSRSPIVRHMLVLHNTPRRVVEPPGVRMDVLPVHTGTAKFELEIELSPAEDGGLAGFAEFSTDVLTAASARRLVAAVLAVARAGVAEPARPVWDLPLTETTAPIPGGTGAQVLDRWLAPVPIGVVGALFLSGVVAGQGFNGRPAVTAARFVPDPSGTGARLYATGDRARRTAEGLVELVDAPEPVAETAPAGSPDTVAPAAGTAVGPRTEAERRVAEIWAELLGIEAGFDVHEDFFELGGHSLLAVRILHRIRAACQVELELADFFEAGTVANVAELVDAAAPARPVAAIPRLDRSRFRASTTPDVTKGENADD</sequence>
<dbReference type="SMART" id="SM00823">
    <property type="entry name" value="PKS_PP"/>
    <property type="match status" value="1"/>
</dbReference>
<dbReference type="CDD" id="cd19531">
    <property type="entry name" value="LCL_NRPS-like"/>
    <property type="match status" value="1"/>
</dbReference>
<dbReference type="Gene3D" id="3.40.50.1820">
    <property type="entry name" value="alpha/beta hydrolase"/>
    <property type="match status" value="1"/>
</dbReference>
<dbReference type="AlphaFoldDB" id="A0A1R0KG43"/>
<dbReference type="GO" id="GO:0043041">
    <property type="term" value="P:amino acid activation for nonribosomal peptide biosynthetic process"/>
    <property type="evidence" value="ECO:0007669"/>
    <property type="project" value="TreeGrafter"/>
</dbReference>
<dbReference type="GO" id="GO:0008610">
    <property type="term" value="P:lipid biosynthetic process"/>
    <property type="evidence" value="ECO:0007669"/>
    <property type="project" value="UniProtKB-ARBA"/>
</dbReference>
<dbReference type="SUPFAM" id="SSF52777">
    <property type="entry name" value="CoA-dependent acyltransferases"/>
    <property type="match status" value="2"/>
</dbReference>
<dbReference type="SUPFAM" id="SSF47336">
    <property type="entry name" value="ACP-like"/>
    <property type="match status" value="1"/>
</dbReference>
<feature type="domain" description="Carrier" evidence="5">
    <location>
        <begin position="580"/>
        <end position="656"/>
    </location>
</feature>
<dbReference type="InterPro" id="IPR001242">
    <property type="entry name" value="Condensation_dom"/>
</dbReference>
<evidence type="ECO:0000313" key="6">
    <source>
        <dbReference type="EMBL" id="OLZ44515.1"/>
    </source>
</evidence>
<evidence type="ECO:0000256" key="3">
    <source>
        <dbReference type="ARBA" id="ARBA00022553"/>
    </source>
</evidence>
<keyword evidence="3" id="KW-0597">Phosphoprotein</keyword>
<dbReference type="InterPro" id="IPR020806">
    <property type="entry name" value="PKS_PP-bd"/>
</dbReference>
<reference evidence="6 7" key="1">
    <citation type="submission" date="2016-01" db="EMBL/GenBank/DDBJ databases">
        <title>Amycolatopsis coloradensis genome sequencing and assembly.</title>
        <authorList>
            <person name="Mayilraj S."/>
        </authorList>
    </citation>
    <scope>NUCLEOTIDE SEQUENCE [LARGE SCALE GENOMIC DNA]</scope>
    <source>
        <strain evidence="6 7">DSM 44225</strain>
    </source>
</reference>
<dbReference type="GO" id="GO:0044550">
    <property type="term" value="P:secondary metabolite biosynthetic process"/>
    <property type="evidence" value="ECO:0007669"/>
    <property type="project" value="TreeGrafter"/>
</dbReference>
<dbReference type="GO" id="GO:0072330">
    <property type="term" value="P:monocarboxylic acid biosynthetic process"/>
    <property type="evidence" value="ECO:0007669"/>
    <property type="project" value="UniProtKB-ARBA"/>
</dbReference>
<dbReference type="PANTHER" id="PTHR45527:SF1">
    <property type="entry name" value="FATTY ACID SYNTHASE"/>
    <property type="match status" value="1"/>
</dbReference>
<feature type="region of interest" description="Disordered" evidence="4">
    <location>
        <begin position="561"/>
        <end position="580"/>
    </location>
</feature>